<reference evidence="1" key="2">
    <citation type="submission" date="2015-06" db="UniProtKB">
        <authorList>
            <consortium name="EnsemblMetazoa"/>
        </authorList>
    </citation>
    <scope>IDENTIFICATION</scope>
</reference>
<dbReference type="PANTHER" id="PTHR11008">
    <property type="entry name" value="PROTEIN TAKEOUT-LIKE PROTEIN"/>
    <property type="match status" value="1"/>
</dbReference>
<protein>
    <submittedName>
        <fullName evidence="1">Uncharacterized protein</fullName>
    </submittedName>
</protein>
<dbReference type="HOGENOM" id="CLU_985430_0_0_1"/>
<sequence>MIEEMDADLDKIIAEHITEYVNKIFVNYKTVDNVVDELYKAAGDEHTAAQAVPVKKDLGVAIKYVYEKFLHAFPCGIAGSGPLDPYYIEEKYTKEPFVFKEDDFEVSFHVKSLELRGLKSFKIASSEYNHETKEFKMFVIPPHLHLKSNYSWSLNLKYEDSYKMFNVEDVKKDLGVAIKYVYEKFLHAFPCGIAGSGPLDPYYIEEKYTKEPFVFKEDDFEVSFHVKSFELRGLKSFKIASSEYNHETKEFKMFVIPPHLHLKSNYSWSLNLKYEDSYKMFNV</sequence>
<dbReference type="Proteomes" id="UP000015102">
    <property type="component" value="Unassembled WGS sequence"/>
</dbReference>
<dbReference type="PANTHER" id="PTHR11008:SF9">
    <property type="entry name" value="PROTEIN TAKEOUT-LIKE PROTEIN"/>
    <property type="match status" value="1"/>
</dbReference>
<dbReference type="AlphaFoldDB" id="T1H208"/>
<evidence type="ECO:0000313" key="2">
    <source>
        <dbReference type="Proteomes" id="UP000015102"/>
    </source>
</evidence>
<dbReference type="Gene3D" id="3.15.10.30">
    <property type="entry name" value="Haemolymph juvenile hormone binding protein"/>
    <property type="match status" value="2"/>
</dbReference>
<organism evidence="1 2">
    <name type="scientific">Megaselia scalaris</name>
    <name type="common">Humpbacked fly</name>
    <name type="synonym">Phora scalaris</name>
    <dbReference type="NCBI Taxonomy" id="36166"/>
    <lineage>
        <taxon>Eukaryota</taxon>
        <taxon>Metazoa</taxon>
        <taxon>Ecdysozoa</taxon>
        <taxon>Arthropoda</taxon>
        <taxon>Hexapoda</taxon>
        <taxon>Insecta</taxon>
        <taxon>Pterygota</taxon>
        <taxon>Neoptera</taxon>
        <taxon>Endopterygota</taxon>
        <taxon>Diptera</taxon>
        <taxon>Brachycera</taxon>
        <taxon>Muscomorpha</taxon>
        <taxon>Platypezoidea</taxon>
        <taxon>Phoridae</taxon>
        <taxon>Megaseliini</taxon>
        <taxon>Megaselia</taxon>
    </lineage>
</organism>
<dbReference type="Pfam" id="PF06585">
    <property type="entry name" value="JHBP"/>
    <property type="match status" value="2"/>
</dbReference>
<dbReference type="EnsemblMetazoa" id="MESCA010237-RA">
    <property type="protein sequence ID" value="MESCA010237-PA"/>
    <property type="gene ID" value="MESCA010237"/>
</dbReference>
<dbReference type="EMBL" id="CAQQ02141341">
    <property type="status" value="NOT_ANNOTATED_CDS"/>
    <property type="molecule type" value="Genomic_DNA"/>
</dbReference>
<accession>T1H208</accession>
<proteinExistence type="predicted"/>
<dbReference type="EMBL" id="CAQQ02141342">
    <property type="status" value="NOT_ANNOTATED_CDS"/>
    <property type="molecule type" value="Genomic_DNA"/>
</dbReference>
<evidence type="ECO:0000313" key="1">
    <source>
        <dbReference type="EnsemblMetazoa" id="MESCA010237-PA"/>
    </source>
</evidence>
<dbReference type="InterPro" id="IPR010562">
    <property type="entry name" value="Haemolymph_juvenile_hormone-bd"/>
</dbReference>
<dbReference type="EMBL" id="CAQQ02141343">
    <property type="status" value="NOT_ANNOTATED_CDS"/>
    <property type="molecule type" value="Genomic_DNA"/>
</dbReference>
<reference evidence="2" key="1">
    <citation type="submission" date="2013-02" db="EMBL/GenBank/DDBJ databases">
        <authorList>
            <person name="Hughes D."/>
        </authorList>
    </citation>
    <scope>NUCLEOTIDE SEQUENCE</scope>
    <source>
        <strain>Durham</strain>
        <strain evidence="2">NC isolate 2 -- Noor lab</strain>
    </source>
</reference>
<dbReference type="InterPro" id="IPR038606">
    <property type="entry name" value="To_sf"/>
</dbReference>
<keyword evidence="2" id="KW-1185">Reference proteome</keyword>
<name>T1H208_MEGSC</name>